<evidence type="ECO:0000256" key="4">
    <source>
        <dbReference type="ARBA" id="ARBA00022795"/>
    </source>
</evidence>
<name>A0A401JA74_9PROT</name>
<sequence length="102" mass="10479">MKINDSKKSTSLPLGQTQANTGKKVDKAETAPATAAGTIKSSPMSAQLQALQGSMAAGEVFDAGKVDAIKTAIADGKFKVNAEKVADGLLAAVKNLLQGRRH</sequence>
<evidence type="ECO:0000256" key="9">
    <source>
        <dbReference type="SAM" id="MobiDB-lite"/>
    </source>
</evidence>
<evidence type="ECO:0000313" key="12">
    <source>
        <dbReference type="Proteomes" id="UP000286806"/>
    </source>
</evidence>
<reference evidence="11 12" key="1">
    <citation type="journal article" date="2019" name="Front. Microbiol.">
        <title>Genomes of Neutrophilic Sulfur-Oxidizing Chemolithoautotrophs Representing 9 Proteobacterial Species From 8 Genera.</title>
        <authorList>
            <person name="Watanabe T."/>
            <person name="Kojima H."/>
            <person name="Umezawa K."/>
            <person name="Hori C."/>
            <person name="Takasuka T.E."/>
            <person name="Kato Y."/>
            <person name="Fukui M."/>
        </authorList>
    </citation>
    <scope>NUCLEOTIDE SEQUENCE [LARGE SCALE GENOMIC DNA]</scope>
    <source>
        <strain evidence="11 12">TTN</strain>
    </source>
</reference>
<comment type="function">
    <text evidence="7">Responsible for the coupling of flagellin expression to flagellar assembly by preventing expression of the flagellin genes when a component of the middle class of proteins is defective. It negatively regulates flagellar genes by inhibiting the activity of FliA by directly binding to FliA.</text>
</comment>
<organism evidence="11 12">
    <name type="scientific">Sulfuriferula multivorans</name>
    <dbReference type="NCBI Taxonomy" id="1559896"/>
    <lineage>
        <taxon>Bacteria</taxon>
        <taxon>Pseudomonadati</taxon>
        <taxon>Pseudomonadota</taxon>
        <taxon>Betaproteobacteria</taxon>
        <taxon>Nitrosomonadales</taxon>
        <taxon>Sulfuricellaceae</taxon>
        <taxon>Sulfuriferula</taxon>
    </lineage>
</organism>
<dbReference type="Pfam" id="PF04316">
    <property type="entry name" value="FlgM"/>
    <property type="match status" value="1"/>
</dbReference>
<keyword evidence="11" id="KW-0966">Cell projection</keyword>
<keyword evidence="12" id="KW-1185">Reference proteome</keyword>
<evidence type="ECO:0000256" key="1">
    <source>
        <dbReference type="ARBA" id="ARBA00005322"/>
    </source>
</evidence>
<keyword evidence="6" id="KW-0804">Transcription</keyword>
<proteinExistence type="inferred from homology"/>
<evidence type="ECO:0000256" key="8">
    <source>
        <dbReference type="ARBA" id="ARBA00030117"/>
    </source>
</evidence>
<dbReference type="GO" id="GO:0045892">
    <property type="term" value="P:negative regulation of DNA-templated transcription"/>
    <property type="evidence" value="ECO:0007669"/>
    <property type="project" value="InterPro"/>
</dbReference>
<gene>
    <name evidence="11" type="ORF">SFMTTN_0242</name>
</gene>
<dbReference type="Proteomes" id="UP000286806">
    <property type="component" value="Unassembled WGS sequence"/>
</dbReference>
<dbReference type="EMBL" id="BGOW01000002">
    <property type="protein sequence ID" value="GBL44446.1"/>
    <property type="molecule type" value="Genomic_DNA"/>
</dbReference>
<accession>A0A401JA74</accession>
<dbReference type="SUPFAM" id="SSF101498">
    <property type="entry name" value="Anti-sigma factor FlgM"/>
    <property type="match status" value="1"/>
</dbReference>
<dbReference type="OrthoDB" id="5298032at2"/>
<dbReference type="InterPro" id="IPR007412">
    <property type="entry name" value="FlgM"/>
</dbReference>
<evidence type="ECO:0000313" key="11">
    <source>
        <dbReference type="EMBL" id="GBL44446.1"/>
    </source>
</evidence>
<evidence type="ECO:0000256" key="3">
    <source>
        <dbReference type="ARBA" id="ARBA00022491"/>
    </source>
</evidence>
<dbReference type="RefSeq" id="WP_124703301.1">
    <property type="nucleotide sequence ID" value="NZ_BGOW01000002.1"/>
</dbReference>
<dbReference type="NCBIfam" id="TIGR03824">
    <property type="entry name" value="FlgM_jcvi"/>
    <property type="match status" value="1"/>
</dbReference>
<feature type="region of interest" description="Disordered" evidence="9">
    <location>
        <begin position="1"/>
        <end position="42"/>
    </location>
</feature>
<keyword evidence="11" id="KW-0282">Flagellum</keyword>
<protein>
    <recommendedName>
        <fullName evidence="2">Negative regulator of flagellin synthesis</fullName>
    </recommendedName>
    <alternativeName>
        <fullName evidence="8">Anti-sigma-28 factor</fullName>
    </alternativeName>
</protein>
<feature type="domain" description="Anti-sigma-28 factor FlgM C-terminal" evidence="10">
    <location>
        <begin position="42"/>
        <end position="90"/>
    </location>
</feature>
<evidence type="ECO:0000256" key="5">
    <source>
        <dbReference type="ARBA" id="ARBA00023015"/>
    </source>
</evidence>
<keyword evidence="11" id="KW-0969">Cilium</keyword>
<dbReference type="GO" id="GO:0044781">
    <property type="term" value="P:bacterial-type flagellum organization"/>
    <property type="evidence" value="ECO:0007669"/>
    <property type="project" value="UniProtKB-KW"/>
</dbReference>
<comment type="similarity">
    <text evidence="1">Belongs to the FlgM family.</text>
</comment>
<keyword evidence="3" id="KW-0678">Repressor</keyword>
<dbReference type="InterPro" id="IPR031316">
    <property type="entry name" value="FlgM_C"/>
</dbReference>
<keyword evidence="5" id="KW-0805">Transcription regulation</keyword>
<dbReference type="InterPro" id="IPR035890">
    <property type="entry name" value="Anti-sigma-28_factor_FlgM_sf"/>
</dbReference>
<feature type="compositionally biased region" description="Polar residues" evidence="9">
    <location>
        <begin position="9"/>
        <end position="21"/>
    </location>
</feature>
<evidence type="ECO:0000256" key="2">
    <source>
        <dbReference type="ARBA" id="ARBA00017823"/>
    </source>
</evidence>
<dbReference type="AlphaFoldDB" id="A0A401JA74"/>
<evidence type="ECO:0000256" key="7">
    <source>
        <dbReference type="ARBA" id="ARBA00024739"/>
    </source>
</evidence>
<evidence type="ECO:0000256" key="6">
    <source>
        <dbReference type="ARBA" id="ARBA00023163"/>
    </source>
</evidence>
<keyword evidence="4" id="KW-1005">Bacterial flagellum biogenesis</keyword>
<evidence type="ECO:0000259" key="10">
    <source>
        <dbReference type="Pfam" id="PF04316"/>
    </source>
</evidence>
<comment type="caution">
    <text evidence="11">The sequence shown here is derived from an EMBL/GenBank/DDBJ whole genome shotgun (WGS) entry which is preliminary data.</text>
</comment>